<sequence length="159" mass="18078">MKTKLIIITTLLSYMAIGQTIQVEQNNSNPNYNKILAEKLGANQYGMKGYYFVILKTGQSQIADQKLIHDIFKVHMTNINNLVNEGKLIVAGPFEKNDKNYRGIFILHNIQSIEAAKDLLQSDPAIKNGLLDYDVLYWYGSAALPEYLPISDQIWKEKP</sequence>
<dbReference type="AlphaFoldDB" id="A0A2H3KCJ1"/>
<evidence type="ECO:0000313" key="3">
    <source>
        <dbReference type="EMBL" id="PDS25068.1"/>
    </source>
</evidence>
<name>A0A2H3KCJ1_9FLAO</name>
<dbReference type="EMBL" id="PCMW01000033">
    <property type="protein sequence ID" value="PDS25068.1"/>
    <property type="molecule type" value="Genomic_DNA"/>
</dbReference>
<comment type="caution">
    <text evidence="3">The sequence shown here is derived from an EMBL/GenBank/DDBJ whole genome shotgun (WGS) entry which is preliminary data.</text>
</comment>
<feature type="domain" description="YCII-related" evidence="2">
    <location>
        <begin position="69"/>
        <end position="138"/>
    </location>
</feature>
<gene>
    <name evidence="3" type="ORF">B0A77_06145</name>
</gene>
<dbReference type="SUPFAM" id="SSF54909">
    <property type="entry name" value="Dimeric alpha+beta barrel"/>
    <property type="match status" value="1"/>
</dbReference>
<dbReference type="InterPro" id="IPR011008">
    <property type="entry name" value="Dimeric_a/b-barrel"/>
</dbReference>
<dbReference type="Gene3D" id="3.30.70.1060">
    <property type="entry name" value="Dimeric alpha+beta barrel"/>
    <property type="match status" value="1"/>
</dbReference>
<comment type="similarity">
    <text evidence="1">Belongs to the YciI family.</text>
</comment>
<dbReference type="Proteomes" id="UP000220828">
    <property type="component" value="Unassembled WGS sequence"/>
</dbReference>
<accession>A0A2H3KCJ1</accession>
<dbReference type="InterPro" id="IPR005545">
    <property type="entry name" value="YCII"/>
</dbReference>
<protein>
    <recommendedName>
        <fullName evidence="2">YCII-related domain-containing protein</fullName>
    </recommendedName>
</protein>
<evidence type="ECO:0000313" key="4">
    <source>
        <dbReference type="Proteomes" id="UP000220828"/>
    </source>
</evidence>
<evidence type="ECO:0000256" key="1">
    <source>
        <dbReference type="ARBA" id="ARBA00007689"/>
    </source>
</evidence>
<proteinExistence type="inferred from homology"/>
<dbReference type="RefSeq" id="WP_097553914.1">
    <property type="nucleotide sequence ID" value="NZ_PCMW01000033.1"/>
</dbReference>
<organism evidence="3 4">
    <name type="scientific">Flavobacterium branchiophilum</name>
    <dbReference type="NCBI Taxonomy" id="55197"/>
    <lineage>
        <taxon>Bacteria</taxon>
        <taxon>Pseudomonadati</taxon>
        <taxon>Bacteroidota</taxon>
        <taxon>Flavobacteriia</taxon>
        <taxon>Flavobacteriales</taxon>
        <taxon>Flavobacteriaceae</taxon>
        <taxon>Flavobacterium</taxon>
    </lineage>
</organism>
<dbReference type="OrthoDB" id="8481699at2"/>
<dbReference type="Pfam" id="PF03795">
    <property type="entry name" value="YCII"/>
    <property type="match status" value="1"/>
</dbReference>
<evidence type="ECO:0000259" key="2">
    <source>
        <dbReference type="Pfam" id="PF03795"/>
    </source>
</evidence>
<reference evidence="3 4" key="1">
    <citation type="submission" date="2017-09" db="EMBL/GenBank/DDBJ databases">
        <title>Whole genomes of Flavobacteriaceae.</title>
        <authorList>
            <person name="Stine C."/>
            <person name="Li C."/>
            <person name="Tadesse D."/>
        </authorList>
    </citation>
    <scope>NUCLEOTIDE SEQUENCE [LARGE SCALE GENOMIC DNA]</scope>
    <source>
        <strain evidence="3 4">ATCC 35036</strain>
    </source>
</reference>